<protein>
    <submittedName>
        <fullName evidence="1">Uncharacterized protein</fullName>
    </submittedName>
</protein>
<gene>
    <name evidence="2" type="ORF">UFOVP1017_1</name>
    <name evidence="3" type="ORF">UFOVP1168_1</name>
    <name evidence="4" type="ORF">UFOVP1617_52</name>
    <name evidence="1" type="ORF">UFOVP511_1</name>
</gene>
<dbReference type="EMBL" id="LR796490">
    <property type="protein sequence ID" value="CAB4146891.1"/>
    <property type="molecule type" value="Genomic_DNA"/>
</dbReference>
<dbReference type="EMBL" id="LR797483">
    <property type="protein sequence ID" value="CAB4219624.1"/>
    <property type="molecule type" value="Genomic_DNA"/>
</dbReference>
<evidence type="ECO:0000313" key="1">
    <source>
        <dbReference type="EMBL" id="CAB4146891.1"/>
    </source>
</evidence>
<evidence type="ECO:0000313" key="2">
    <source>
        <dbReference type="EMBL" id="CAB4178468.1"/>
    </source>
</evidence>
<organism evidence="1">
    <name type="scientific">uncultured Caudovirales phage</name>
    <dbReference type="NCBI Taxonomy" id="2100421"/>
    <lineage>
        <taxon>Viruses</taxon>
        <taxon>Duplodnaviria</taxon>
        <taxon>Heunggongvirae</taxon>
        <taxon>Uroviricota</taxon>
        <taxon>Caudoviricetes</taxon>
        <taxon>Peduoviridae</taxon>
        <taxon>Maltschvirus</taxon>
        <taxon>Maltschvirus maltsch</taxon>
    </lineage>
</organism>
<evidence type="ECO:0000313" key="3">
    <source>
        <dbReference type="EMBL" id="CAB4187771.1"/>
    </source>
</evidence>
<proteinExistence type="predicted"/>
<accession>A0A6J5MLM3</accession>
<dbReference type="EMBL" id="LR797116">
    <property type="protein sequence ID" value="CAB4187771.1"/>
    <property type="molecule type" value="Genomic_DNA"/>
</dbReference>
<evidence type="ECO:0000313" key="4">
    <source>
        <dbReference type="EMBL" id="CAB4219624.1"/>
    </source>
</evidence>
<sequence length="141" mass="14821">MKRQLQIKNGIAGAEWNGSGGMPVPPDATWTFVDVTDRPEAVVGMTYDAATDTFGPAPVVVKTLVTPSQVISVLTAAEWQIATTSTDADVVWGMAQFQLATRIDLVDPQFAALMSGLVAKGIVTADRAADIQSDLMALANA</sequence>
<reference evidence="1" key="1">
    <citation type="submission" date="2020-04" db="EMBL/GenBank/DDBJ databases">
        <authorList>
            <person name="Chiriac C."/>
            <person name="Salcher M."/>
            <person name="Ghai R."/>
            <person name="Kavagutti S V."/>
        </authorList>
    </citation>
    <scope>NUCLEOTIDE SEQUENCE</scope>
</reference>
<name>A0A6J5MLM3_9CAUD</name>
<dbReference type="EMBL" id="LR796968">
    <property type="protein sequence ID" value="CAB4178468.1"/>
    <property type="molecule type" value="Genomic_DNA"/>
</dbReference>